<evidence type="ECO:0000256" key="13">
    <source>
        <dbReference type="ARBA" id="ARBA00023027"/>
    </source>
</evidence>
<evidence type="ECO:0000256" key="8">
    <source>
        <dbReference type="ARBA" id="ARBA00022692"/>
    </source>
</evidence>
<dbReference type="Pfam" id="PF00361">
    <property type="entry name" value="Proton_antipo_M"/>
    <property type="match status" value="1"/>
</dbReference>
<evidence type="ECO:0000256" key="14">
    <source>
        <dbReference type="ARBA" id="ARBA00023075"/>
    </source>
</evidence>
<sequence>MYMYNFIIFPLYFLSIIFSLSSSSWILIWMGMEINLLVFIFIVLKHPVSMMKTESSMKYFLIQSMGSLIFLLTINSSMIFYNEKSMLTALVPPLALMLKSGIAPMHSWTPPIVSKFPPSSFFLFLTFQKLVPIFIMFSSWFWIVPPISLLNILVGSLGGISQSSLTKMVIFSSINNIGWMMLSMMNSFFLFNIFFLNYMMLSYLMIKFIHTLQIKWIIQIKSYKASIKWFYFSIVMSMSGYPPFMGFTPKWLVMKYLYLYNPILITVSIMMSAYALFFYIKSSISMITNTMYMKKWYLESKFKINLMFIINFMGPVLFYLIN</sequence>
<evidence type="ECO:0000256" key="4">
    <source>
        <dbReference type="ARBA" id="ARBA00012944"/>
    </source>
</evidence>
<keyword evidence="12 19" id="KW-1133">Transmembrane helix</keyword>
<dbReference type="PANTHER" id="PTHR46552:SF1">
    <property type="entry name" value="NADH-UBIQUINONE OXIDOREDUCTASE CHAIN 2"/>
    <property type="match status" value="1"/>
</dbReference>
<keyword evidence="15 21" id="KW-0496">Mitochondrion</keyword>
<dbReference type="InterPro" id="IPR050175">
    <property type="entry name" value="Complex_I_Subunit_2"/>
</dbReference>
<dbReference type="EC" id="7.1.1.2" evidence="4"/>
<evidence type="ECO:0000256" key="15">
    <source>
        <dbReference type="ARBA" id="ARBA00023128"/>
    </source>
</evidence>
<keyword evidence="9" id="KW-0999">Mitochondrion inner membrane</keyword>
<comment type="subcellular location">
    <subcellularLocation>
        <location evidence="2">Mitochondrion inner membrane</location>
        <topology evidence="2">Multi-pass membrane protein</topology>
    </subcellularLocation>
</comment>
<protein>
    <recommendedName>
        <fullName evidence="5">NADH-ubiquinone oxidoreductase chain 2</fullName>
        <ecNumber evidence="4">7.1.1.2</ecNumber>
    </recommendedName>
    <alternativeName>
        <fullName evidence="17">NADH dehydrogenase subunit 2</fullName>
    </alternativeName>
</protein>
<keyword evidence="10" id="KW-1278">Translocase</keyword>
<feature type="transmembrane region" description="Helical" evidence="19">
    <location>
        <begin position="229"/>
        <end position="247"/>
    </location>
</feature>
<evidence type="ECO:0000313" key="21">
    <source>
        <dbReference type="EMBL" id="AWU49064.1"/>
    </source>
</evidence>
<accession>A0A344A2S3</accession>
<evidence type="ECO:0000256" key="11">
    <source>
        <dbReference type="ARBA" id="ARBA00022982"/>
    </source>
</evidence>
<evidence type="ECO:0000256" key="16">
    <source>
        <dbReference type="ARBA" id="ARBA00023136"/>
    </source>
</evidence>
<evidence type="ECO:0000256" key="7">
    <source>
        <dbReference type="ARBA" id="ARBA00022660"/>
    </source>
</evidence>
<evidence type="ECO:0000256" key="9">
    <source>
        <dbReference type="ARBA" id="ARBA00022792"/>
    </source>
</evidence>
<keyword evidence="13" id="KW-0520">NAD</keyword>
<dbReference type="GO" id="GO:0008137">
    <property type="term" value="F:NADH dehydrogenase (ubiquinone) activity"/>
    <property type="evidence" value="ECO:0007669"/>
    <property type="project" value="UniProtKB-EC"/>
</dbReference>
<keyword evidence="16 19" id="KW-0472">Membrane</keyword>
<keyword evidence="7" id="KW-0679">Respiratory chain</keyword>
<evidence type="ECO:0000256" key="19">
    <source>
        <dbReference type="SAM" id="Phobius"/>
    </source>
</evidence>
<keyword evidence="8 19" id="KW-0812">Transmembrane</keyword>
<feature type="transmembrane region" description="Helical" evidence="19">
    <location>
        <begin position="56"/>
        <end position="81"/>
    </location>
</feature>
<feature type="transmembrane region" description="Helical" evidence="19">
    <location>
        <begin position="130"/>
        <end position="153"/>
    </location>
</feature>
<evidence type="ECO:0000259" key="20">
    <source>
        <dbReference type="Pfam" id="PF00361"/>
    </source>
</evidence>
<organism evidence="21">
    <name type="scientific">Trioza anthrisci</name>
    <dbReference type="NCBI Taxonomy" id="2023874"/>
    <lineage>
        <taxon>Eukaryota</taxon>
        <taxon>Metazoa</taxon>
        <taxon>Ecdysozoa</taxon>
        <taxon>Arthropoda</taxon>
        <taxon>Hexapoda</taxon>
        <taxon>Insecta</taxon>
        <taxon>Pterygota</taxon>
        <taxon>Neoptera</taxon>
        <taxon>Paraneoptera</taxon>
        <taxon>Hemiptera</taxon>
        <taxon>Sternorrhyncha</taxon>
        <taxon>Psylloidea</taxon>
        <taxon>Triozidae</taxon>
        <taxon>Trioza</taxon>
    </lineage>
</organism>
<dbReference type="GO" id="GO:0005743">
    <property type="term" value="C:mitochondrial inner membrane"/>
    <property type="evidence" value="ECO:0007669"/>
    <property type="project" value="UniProtKB-SubCell"/>
</dbReference>
<evidence type="ECO:0000256" key="3">
    <source>
        <dbReference type="ARBA" id="ARBA00007012"/>
    </source>
</evidence>
<geneLocation type="mitochondrion" evidence="21"/>
<feature type="transmembrane region" description="Helical" evidence="19">
    <location>
        <begin position="259"/>
        <end position="281"/>
    </location>
</feature>
<comment type="similarity">
    <text evidence="3">Belongs to the complex I subunit 2 family.</text>
</comment>
<evidence type="ECO:0000256" key="12">
    <source>
        <dbReference type="ARBA" id="ARBA00022989"/>
    </source>
</evidence>
<evidence type="ECO:0000256" key="1">
    <source>
        <dbReference type="ARBA" id="ARBA00003257"/>
    </source>
</evidence>
<feature type="transmembrane region" description="Helical" evidence="19">
    <location>
        <begin position="302"/>
        <end position="321"/>
    </location>
</feature>
<dbReference type="GO" id="GO:0006120">
    <property type="term" value="P:mitochondrial electron transport, NADH to ubiquinone"/>
    <property type="evidence" value="ECO:0007669"/>
    <property type="project" value="TreeGrafter"/>
</dbReference>
<evidence type="ECO:0000256" key="5">
    <source>
        <dbReference type="ARBA" id="ARBA00021008"/>
    </source>
</evidence>
<evidence type="ECO:0000256" key="17">
    <source>
        <dbReference type="ARBA" id="ARBA00031028"/>
    </source>
</evidence>
<evidence type="ECO:0000256" key="18">
    <source>
        <dbReference type="ARBA" id="ARBA00049551"/>
    </source>
</evidence>
<name>A0A344A2S3_9HEMI</name>
<feature type="transmembrane region" description="Helical" evidence="19">
    <location>
        <begin position="12"/>
        <end position="44"/>
    </location>
</feature>
<evidence type="ECO:0000256" key="2">
    <source>
        <dbReference type="ARBA" id="ARBA00004448"/>
    </source>
</evidence>
<evidence type="ECO:0000256" key="6">
    <source>
        <dbReference type="ARBA" id="ARBA00022448"/>
    </source>
</evidence>
<dbReference type="EMBL" id="MG989237">
    <property type="protein sequence ID" value="AWU49064.1"/>
    <property type="molecule type" value="Genomic_DNA"/>
</dbReference>
<reference evidence="21" key="1">
    <citation type="submission" date="2018-02" db="EMBL/GenBank/DDBJ databases">
        <title>Resolving the psyllid tree of life: Phylogenomic analysis of the superfamily Psylloidea (Hemiptera).</title>
        <authorList>
            <person name="Percy D.M."/>
            <person name="Sveinsson S."/>
            <person name="Lemmon A.R."/>
            <person name="Lemmon E.M."/>
            <person name="Ouvrard D."/>
            <person name="Burckhardt D."/>
        </authorList>
    </citation>
    <scope>NUCLEOTIDE SEQUENCE</scope>
    <source>
        <strain evidence="21">DP2.idba.212_circ</strain>
    </source>
</reference>
<keyword evidence="6" id="KW-0813">Transport</keyword>
<proteinExistence type="inferred from homology"/>
<keyword evidence="14" id="KW-0830">Ubiquinone</keyword>
<feature type="domain" description="NADH:quinone oxidoreductase/Mrp antiporter transmembrane" evidence="20">
    <location>
        <begin position="22"/>
        <end position="270"/>
    </location>
</feature>
<comment type="function">
    <text evidence="1">Core subunit of the mitochondrial membrane respiratory chain NADH dehydrogenase (Complex I) that is believed to belong to the minimal assembly required for catalysis. Complex I functions in the transfer of electrons from NADH to the respiratory chain. The immediate electron acceptor for the enzyme is believed to be ubiquinone.</text>
</comment>
<dbReference type="AlphaFoldDB" id="A0A344A2S3"/>
<comment type="catalytic activity">
    <reaction evidence="18">
        <text>a ubiquinone + NADH + 5 H(+)(in) = a ubiquinol + NAD(+) + 4 H(+)(out)</text>
        <dbReference type="Rhea" id="RHEA:29091"/>
        <dbReference type="Rhea" id="RHEA-COMP:9565"/>
        <dbReference type="Rhea" id="RHEA-COMP:9566"/>
        <dbReference type="ChEBI" id="CHEBI:15378"/>
        <dbReference type="ChEBI" id="CHEBI:16389"/>
        <dbReference type="ChEBI" id="CHEBI:17976"/>
        <dbReference type="ChEBI" id="CHEBI:57540"/>
        <dbReference type="ChEBI" id="CHEBI:57945"/>
        <dbReference type="EC" id="7.1.1.2"/>
    </reaction>
</comment>
<feature type="transmembrane region" description="Helical" evidence="19">
    <location>
        <begin position="188"/>
        <end position="209"/>
    </location>
</feature>
<dbReference type="PANTHER" id="PTHR46552">
    <property type="entry name" value="NADH-UBIQUINONE OXIDOREDUCTASE CHAIN 2"/>
    <property type="match status" value="1"/>
</dbReference>
<evidence type="ECO:0000256" key="10">
    <source>
        <dbReference type="ARBA" id="ARBA00022967"/>
    </source>
</evidence>
<dbReference type="InterPro" id="IPR001750">
    <property type="entry name" value="ND/Mrp_TM"/>
</dbReference>
<gene>
    <name evidence="21" type="primary">nad2</name>
</gene>
<keyword evidence="11" id="KW-0249">Electron transport</keyword>